<keyword evidence="2" id="KW-1185">Reference proteome</keyword>
<comment type="caution">
    <text evidence="1">The sequence shown here is derived from an EMBL/GenBank/DDBJ whole genome shotgun (WGS) entry which is preliminary data.</text>
</comment>
<dbReference type="EMBL" id="QOIM01000055">
    <property type="protein sequence ID" value="RCG13484.1"/>
    <property type="molecule type" value="Genomic_DNA"/>
</dbReference>
<accession>A0A367E605</accession>
<protein>
    <submittedName>
        <fullName evidence="1">Uncharacterized protein</fullName>
    </submittedName>
</protein>
<organism evidence="1 2">
    <name type="scientific">Streptomyces reniochalinae</name>
    <dbReference type="NCBI Taxonomy" id="2250578"/>
    <lineage>
        <taxon>Bacteria</taxon>
        <taxon>Bacillati</taxon>
        <taxon>Actinomycetota</taxon>
        <taxon>Actinomycetes</taxon>
        <taxon>Kitasatosporales</taxon>
        <taxon>Streptomycetaceae</taxon>
        <taxon>Streptomyces</taxon>
    </lineage>
</organism>
<gene>
    <name evidence="1" type="ORF">DQ392_32570</name>
</gene>
<reference evidence="1 2" key="1">
    <citation type="submission" date="2018-06" db="EMBL/GenBank/DDBJ databases">
        <title>Streptomyces reniochalinae sp. nov. and Streptomyces diacarnus sp. nov. from marine sponges.</title>
        <authorList>
            <person name="Li L."/>
        </authorList>
    </citation>
    <scope>NUCLEOTIDE SEQUENCE [LARGE SCALE GENOMIC DNA]</scope>
    <source>
        <strain evidence="1 2">LHW50302</strain>
    </source>
</reference>
<name>A0A367E605_9ACTN</name>
<evidence type="ECO:0000313" key="2">
    <source>
        <dbReference type="Proteomes" id="UP000253507"/>
    </source>
</evidence>
<evidence type="ECO:0000313" key="1">
    <source>
        <dbReference type="EMBL" id="RCG13484.1"/>
    </source>
</evidence>
<dbReference type="AlphaFoldDB" id="A0A367E605"/>
<sequence>MLITGSLRRGSVGVVPLSSGEPNLKGRADDFLGEDGDVLRPFELDDRECSPQGIVPLRRLCS</sequence>
<proteinExistence type="predicted"/>
<dbReference type="Proteomes" id="UP000253507">
    <property type="component" value="Unassembled WGS sequence"/>
</dbReference>